<dbReference type="Proteomes" id="UP000230447">
    <property type="component" value="Unassembled WGS sequence"/>
</dbReference>
<dbReference type="EMBL" id="PCSB01000029">
    <property type="protein sequence ID" value="PIP31843.1"/>
    <property type="molecule type" value="Genomic_DNA"/>
</dbReference>
<accession>A0A2G9ZF99</accession>
<comment type="caution">
    <text evidence="2">The sequence shown here is derived from an EMBL/GenBank/DDBJ whole genome shotgun (WGS) entry which is preliminary data.</text>
</comment>
<dbReference type="AlphaFoldDB" id="A0A2G9ZF99"/>
<reference evidence="2 3" key="1">
    <citation type="submission" date="2017-09" db="EMBL/GenBank/DDBJ databases">
        <title>Depth-based differentiation of microbial function through sediment-hosted aquifers and enrichment of novel symbionts in the deep terrestrial subsurface.</title>
        <authorList>
            <person name="Probst A.J."/>
            <person name="Ladd B."/>
            <person name="Jarett J.K."/>
            <person name="Geller-Mcgrath D.E."/>
            <person name="Sieber C.M."/>
            <person name="Emerson J.B."/>
            <person name="Anantharaman K."/>
            <person name="Thomas B.C."/>
            <person name="Malmstrom R."/>
            <person name="Stieglmeier M."/>
            <person name="Klingl A."/>
            <person name="Woyke T."/>
            <person name="Ryan C.M."/>
            <person name="Banfield J.F."/>
        </authorList>
    </citation>
    <scope>NUCLEOTIDE SEQUENCE [LARGE SCALE GENOMIC DNA]</scope>
    <source>
        <strain evidence="2">CG23_combo_of_CG06-09_8_20_14_all_37_87_8</strain>
    </source>
</reference>
<evidence type="ECO:0000313" key="3">
    <source>
        <dbReference type="Proteomes" id="UP000230447"/>
    </source>
</evidence>
<gene>
    <name evidence="2" type="ORF">COX24_01455</name>
</gene>
<dbReference type="Pfam" id="PF00535">
    <property type="entry name" value="Glycos_transf_2"/>
    <property type="match status" value="1"/>
</dbReference>
<feature type="domain" description="Glycosyltransferase 2-like" evidence="1">
    <location>
        <begin position="9"/>
        <end position="136"/>
    </location>
</feature>
<dbReference type="PANTHER" id="PTHR22916">
    <property type="entry name" value="GLYCOSYLTRANSFERASE"/>
    <property type="match status" value="1"/>
</dbReference>
<proteinExistence type="predicted"/>
<protein>
    <recommendedName>
        <fullName evidence="1">Glycosyltransferase 2-like domain-containing protein</fullName>
    </recommendedName>
</protein>
<evidence type="ECO:0000313" key="2">
    <source>
        <dbReference type="EMBL" id="PIP31843.1"/>
    </source>
</evidence>
<dbReference type="SUPFAM" id="SSF53448">
    <property type="entry name" value="Nucleotide-diphospho-sugar transferases"/>
    <property type="match status" value="1"/>
</dbReference>
<organism evidence="2 3">
    <name type="scientific">bacterium (Candidatus Gribaldobacteria) CG23_combo_of_CG06-09_8_20_14_all_37_87_8</name>
    <dbReference type="NCBI Taxonomy" id="2014278"/>
    <lineage>
        <taxon>Bacteria</taxon>
        <taxon>Candidatus Gribaldobacteria</taxon>
    </lineage>
</organism>
<sequence>MNEKKLKFSICMPTYNGEKWVGEAIRSILSQTYQPYEIIISDDCSTDNTLKTIKKFKDKRIRIYRNKKNLGYGENMRVLTSKAKGEVLFLMAQDDVLSPYALQKTNDAFFLDEDVGAVARPYYQFVDNVRKPVRVIFPYNEKKDVAINVLKDKKAIYTLFDAVGQLSGLAYLRRYLDTPFHHEVFPSHIYPFAATAKKHKIAFLKDYTVAVRIPSSQTRFKSSIYDISPTESWIKMIKTVFDEPKYELARKYALKQATKNFVGLVQIKNYSNYRNLIREIFILVKNRPLNLTNISFWFFSLGTLVIPRSILRRLVDDFKNTVNARRYRNLQINF</sequence>
<name>A0A2G9ZF99_9BACT</name>
<dbReference type="InterPro" id="IPR001173">
    <property type="entry name" value="Glyco_trans_2-like"/>
</dbReference>
<evidence type="ECO:0000259" key="1">
    <source>
        <dbReference type="Pfam" id="PF00535"/>
    </source>
</evidence>
<dbReference type="PANTHER" id="PTHR22916:SF3">
    <property type="entry name" value="UDP-GLCNAC:BETAGAL BETA-1,3-N-ACETYLGLUCOSAMINYLTRANSFERASE-LIKE PROTEIN 1"/>
    <property type="match status" value="1"/>
</dbReference>
<dbReference type="Gene3D" id="3.90.550.10">
    <property type="entry name" value="Spore Coat Polysaccharide Biosynthesis Protein SpsA, Chain A"/>
    <property type="match status" value="1"/>
</dbReference>
<dbReference type="InterPro" id="IPR029044">
    <property type="entry name" value="Nucleotide-diphossugar_trans"/>
</dbReference>
<dbReference type="GO" id="GO:0016758">
    <property type="term" value="F:hexosyltransferase activity"/>
    <property type="evidence" value="ECO:0007669"/>
    <property type="project" value="UniProtKB-ARBA"/>
</dbReference>